<organism evidence="5 6">
    <name type="scientific">Gasterosteus aculeatus aculeatus</name>
    <name type="common">three-spined stickleback</name>
    <dbReference type="NCBI Taxonomy" id="481459"/>
    <lineage>
        <taxon>Eukaryota</taxon>
        <taxon>Metazoa</taxon>
        <taxon>Chordata</taxon>
        <taxon>Craniata</taxon>
        <taxon>Vertebrata</taxon>
        <taxon>Euteleostomi</taxon>
        <taxon>Actinopterygii</taxon>
        <taxon>Neopterygii</taxon>
        <taxon>Teleostei</taxon>
        <taxon>Neoteleostei</taxon>
        <taxon>Acanthomorphata</taxon>
        <taxon>Eupercaria</taxon>
        <taxon>Perciformes</taxon>
        <taxon>Cottioidei</taxon>
        <taxon>Gasterosteales</taxon>
        <taxon>Gasterosteidae</taxon>
        <taxon>Gasterosteus</taxon>
    </lineage>
</organism>
<sequence>MPVMVWIHGGGFIFGAASLYDGSALATYQDVVVVVIQYRLGFLGFLSTGDEHMSGNFGMLDQVEALRWVQQHIHNFGGNPDLVTIFGESAGGVSVSLLLLSPLSDGLFHHAIAESGTAAIRLLLANDPVPAMQDVALRIPLNVDGVFLTKPVDELYQTHELLTIPFMTGVNSDEGGWSISSFFAPPNWTEGMDWEHVENLLFMFYPDPKDMFFRDLITDEYTGRGEDRLKNRDAFTKIIGDMMFTIPAIKTANAHRGILFTQDIVLSHTFSDKIQYMTAIPPRLDAGAPVYLYEYKHAPTFLQSMRPSFVGSHCQQSLAS</sequence>
<comment type="similarity">
    <text evidence="1 3">Belongs to the type-B carboxylesterase/lipase family.</text>
</comment>
<evidence type="ECO:0000256" key="1">
    <source>
        <dbReference type="ARBA" id="ARBA00005964"/>
    </source>
</evidence>
<evidence type="ECO:0000313" key="6">
    <source>
        <dbReference type="Proteomes" id="UP000007635"/>
    </source>
</evidence>
<proteinExistence type="inferred from homology"/>
<dbReference type="GeneTree" id="ENSGT00940000155200"/>
<dbReference type="PANTHER" id="PTHR11559">
    <property type="entry name" value="CARBOXYLESTERASE"/>
    <property type="match status" value="1"/>
</dbReference>
<dbReference type="Proteomes" id="UP000007635">
    <property type="component" value="Chromosome Y"/>
</dbReference>
<evidence type="ECO:0000256" key="3">
    <source>
        <dbReference type="RuleBase" id="RU361235"/>
    </source>
</evidence>
<protein>
    <recommendedName>
        <fullName evidence="3">Carboxylic ester hydrolase</fullName>
        <ecNumber evidence="3">3.1.1.-</ecNumber>
    </recommendedName>
</protein>
<dbReference type="InterPro" id="IPR002018">
    <property type="entry name" value="CarbesteraseB"/>
</dbReference>
<name>A0AAQ4QQL0_GASAC</name>
<keyword evidence="6" id="KW-1185">Reference proteome</keyword>
<dbReference type="Ensembl" id="ENSGACT00000037372.1">
    <property type="protein sequence ID" value="ENSGACP00000052371.1"/>
    <property type="gene ID" value="ENSGACG00000030949.1"/>
</dbReference>
<feature type="domain" description="Carboxylesterase type B" evidence="4">
    <location>
        <begin position="2"/>
        <end position="136"/>
    </location>
</feature>
<dbReference type="Gene3D" id="3.40.50.1820">
    <property type="entry name" value="alpha/beta hydrolase"/>
    <property type="match status" value="2"/>
</dbReference>
<dbReference type="GO" id="GO:0016787">
    <property type="term" value="F:hydrolase activity"/>
    <property type="evidence" value="ECO:0007669"/>
    <property type="project" value="UniProtKB-KW"/>
</dbReference>
<dbReference type="AlphaFoldDB" id="A0AAQ4QQL0"/>
<dbReference type="EC" id="3.1.1.-" evidence="3"/>
<reference evidence="5" key="3">
    <citation type="submission" date="2025-09" db="UniProtKB">
        <authorList>
            <consortium name="Ensembl"/>
        </authorList>
    </citation>
    <scope>IDENTIFICATION</scope>
</reference>
<dbReference type="InterPro" id="IPR029058">
    <property type="entry name" value="AB_hydrolase_fold"/>
</dbReference>
<reference evidence="5" key="2">
    <citation type="submission" date="2025-08" db="UniProtKB">
        <authorList>
            <consortium name="Ensembl"/>
        </authorList>
    </citation>
    <scope>IDENTIFICATION</scope>
</reference>
<dbReference type="PROSITE" id="PS00122">
    <property type="entry name" value="CARBOXYLESTERASE_B_1"/>
    <property type="match status" value="1"/>
</dbReference>
<keyword evidence="2 3" id="KW-0378">Hydrolase</keyword>
<dbReference type="SUPFAM" id="SSF53474">
    <property type="entry name" value="alpha/beta-Hydrolases"/>
    <property type="match status" value="1"/>
</dbReference>
<evidence type="ECO:0000259" key="4">
    <source>
        <dbReference type="Pfam" id="PF00135"/>
    </source>
</evidence>
<feature type="domain" description="Carboxylesterase type B" evidence="4">
    <location>
        <begin position="140"/>
        <end position="313"/>
    </location>
</feature>
<reference evidence="5 6" key="1">
    <citation type="journal article" date="2021" name="G3 (Bethesda)">
        <title>Improved contiguity of the threespine stickleback genome using long-read sequencing.</title>
        <authorList>
            <person name="Nath S."/>
            <person name="Shaw D.E."/>
            <person name="White M.A."/>
        </authorList>
    </citation>
    <scope>NUCLEOTIDE SEQUENCE [LARGE SCALE GENOMIC DNA]</scope>
    <source>
        <strain evidence="5 6">Lake Benthic</strain>
    </source>
</reference>
<dbReference type="InterPro" id="IPR019826">
    <property type="entry name" value="Carboxylesterase_B_AS"/>
</dbReference>
<accession>A0AAQ4QQL0</accession>
<dbReference type="InterPro" id="IPR050309">
    <property type="entry name" value="Type-B_Carboxylest/Lipase"/>
</dbReference>
<evidence type="ECO:0000256" key="2">
    <source>
        <dbReference type="ARBA" id="ARBA00022801"/>
    </source>
</evidence>
<dbReference type="Pfam" id="PF00135">
    <property type="entry name" value="COesterase"/>
    <property type="match status" value="2"/>
</dbReference>
<evidence type="ECO:0000313" key="5">
    <source>
        <dbReference type="Ensembl" id="ENSGACP00000052371.1"/>
    </source>
</evidence>